<dbReference type="Proteomes" id="UP000814033">
    <property type="component" value="Unassembled WGS sequence"/>
</dbReference>
<proteinExistence type="predicted"/>
<accession>A0ACB8R915</accession>
<reference evidence="1" key="2">
    <citation type="journal article" date="2022" name="New Phytol.">
        <title>Evolutionary transition to the ectomycorrhizal habit in the genomes of a hyperdiverse lineage of mushroom-forming fungi.</title>
        <authorList>
            <person name="Looney B."/>
            <person name="Miyauchi S."/>
            <person name="Morin E."/>
            <person name="Drula E."/>
            <person name="Courty P.E."/>
            <person name="Kohler A."/>
            <person name="Kuo A."/>
            <person name="LaButti K."/>
            <person name="Pangilinan J."/>
            <person name="Lipzen A."/>
            <person name="Riley R."/>
            <person name="Andreopoulos W."/>
            <person name="He G."/>
            <person name="Johnson J."/>
            <person name="Nolan M."/>
            <person name="Tritt A."/>
            <person name="Barry K.W."/>
            <person name="Grigoriev I.V."/>
            <person name="Nagy L.G."/>
            <person name="Hibbett D."/>
            <person name="Henrissat B."/>
            <person name="Matheny P.B."/>
            <person name="Labbe J."/>
            <person name="Martin F.M."/>
        </authorList>
    </citation>
    <scope>NUCLEOTIDE SEQUENCE</scope>
    <source>
        <strain evidence="1">FP105234-sp</strain>
    </source>
</reference>
<gene>
    <name evidence="1" type="ORF">FA95DRAFT_1611649</name>
</gene>
<comment type="caution">
    <text evidence="1">The sequence shown here is derived from an EMBL/GenBank/DDBJ whole genome shotgun (WGS) entry which is preliminary data.</text>
</comment>
<sequence length="513" mass="56236">MPPPTMPPQTKHRQGHLPHKTRPKLTKEALAQVNTSRKIKTGAYLDGIDDVAATVRKLTDDLAEKHGKVVHKVETALHIGRGALSRGKHKVSSAWSAYQWKEGRDNPGTGVKIATLSAQRKVDYAKLTAEEKAQYVKEHTAHLETRKTGEWVTSKSKTNDAASTSTKLIDELNNLRARTGLEAMLFLVRGNSSIKFNPIAFATPQVLEFVAQVLSMDLQDLLTRMEGFAIQGLAGSGKAIRTVEELREALAKFIDQQLRDVAGVRDIRWRFGSHWEIVSKHRVQIKGWPEHIPFTSLSRAAPSKRVADELGRLWYSGSIHWAPISDEEFDEEFQRREDAITAGKIPSRKVRKDKNTKRPRDDESAGTRPKKKARKSPSPSPSPSRSPSPSTSPSLPVASQSSPRALADLPSLTTSSRAPSSPLSTDWELPFTTASSSTLVDVPPFPEVSLPGFGPLMSSLYEDGPGVLMGDDGSAPGDLQLPWQLPSAQLFGYKDLGDGPLGLNPLGLPLDDE</sequence>
<organism evidence="1 2">
    <name type="scientific">Auriscalpium vulgare</name>
    <dbReference type="NCBI Taxonomy" id="40419"/>
    <lineage>
        <taxon>Eukaryota</taxon>
        <taxon>Fungi</taxon>
        <taxon>Dikarya</taxon>
        <taxon>Basidiomycota</taxon>
        <taxon>Agaricomycotina</taxon>
        <taxon>Agaricomycetes</taxon>
        <taxon>Russulales</taxon>
        <taxon>Auriscalpiaceae</taxon>
        <taxon>Auriscalpium</taxon>
    </lineage>
</organism>
<evidence type="ECO:0000313" key="2">
    <source>
        <dbReference type="Proteomes" id="UP000814033"/>
    </source>
</evidence>
<evidence type="ECO:0000313" key="1">
    <source>
        <dbReference type="EMBL" id="KAI0040615.1"/>
    </source>
</evidence>
<name>A0ACB8R915_9AGAM</name>
<protein>
    <submittedName>
        <fullName evidence="1">Uncharacterized protein</fullName>
    </submittedName>
</protein>
<dbReference type="EMBL" id="MU276181">
    <property type="protein sequence ID" value="KAI0040615.1"/>
    <property type="molecule type" value="Genomic_DNA"/>
</dbReference>
<reference evidence="1" key="1">
    <citation type="submission" date="2021-02" db="EMBL/GenBank/DDBJ databases">
        <authorList>
            <consortium name="DOE Joint Genome Institute"/>
            <person name="Ahrendt S."/>
            <person name="Looney B.P."/>
            <person name="Miyauchi S."/>
            <person name="Morin E."/>
            <person name="Drula E."/>
            <person name="Courty P.E."/>
            <person name="Chicoki N."/>
            <person name="Fauchery L."/>
            <person name="Kohler A."/>
            <person name="Kuo A."/>
            <person name="Labutti K."/>
            <person name="Pangilinan J."/>
            <person name="Lipzen A."/>
            <person name="Riley R."/>
            <person name="Andreopoulos W."/>
            <person name="He G."/>
            <person name="Johnson J."/>
            <person name="Barry K.W."/>
            <person name="Grigoriev I.V."/>
            <person name="Nagy L."/>
            <person name="Hibbett D."/>
            <person name="Henrissat B."/>
            <person name="Matheny P.B."/>
            <person name="Labbe J."/>
            <person name="Martin F."/>
        </authorList>
    </citation>
    <scope>NUCLEOTIDE SEQUENCE</scope>
    <source>
        <strain evidence="1">FP105234-sp</strain>
    </source>
</reference>
<keyword evidence="2" id="KW-1185">Reference proteome</keyword>